<keyword evidence="2" id="KW-0285">Flavoprotein</keyword>
<gene>
    <name evidence="6" type="ORF">E5986_01300</name>
</gene>
<dbReference type="EMBL" id="SSTJ01000001">
    <property type="protein sequence ID" value="THG38953.1"/>
    <property type="molecule type" value="Genomic_DNA"/>
</dbReference>
<dbReference type="PROSITE" id="PS51257">
    <property type="entry name" value="PROKAR_LIPOPROTEIN"/>
    <property type="match status" value="1"/>
</dbReference>
<dbReference type="Gene3D" id="3.90.700.10">
    <property type="entry name" value="Succinate dehydrogenase/fumarate reductase flavoprotein, catalytic domain"/>
    <property type="match status" value="1"/>
</dbReference>
<dbReference type="GO" id="GO:0033765">
    <property type="term" value="F:steroid dehydrogenase activity, acting on the CH-CH group of donors"/>
    <property type="evidence" value="ECO:0007669"/>
    <property type="project" value="UniProtKB-ARBA"/>
</dbReference>
<evidence type="ECO:0000256" key="4">
    <source>
        <dbReference type="ARBA" id="ARBA00023002"/>
    </source>
</evidence>
<dbReference type="Pfam" id="PF00890">
    <property type="entry name" value="FAD_binding_2"/>
    <property type="match status" value="1"/>
</dbReference>
<dbReference type="Proteomes" id="UP000308978">
    <property type="component" value="Unassembled WGS sequence"/>
</dbReference>
<proteinExistence type="predicted"/>
<evidence type="ECO:0000256" key="3">
    <source>
        <dbReference type="ARBA" id="ARBA00022827"/>
    </source>
</evidence>
<evidence type="ECO:0000313" key="7">
    <source>
        <dbReference type="Proteomes" id="UP000308978"/>
    </source>
</evidence>
<dbReference type="InterPro" id="IPR006311">
    <property type="entry name" value="TAT_signal"/>
</dbReference>
<dbReference type="Gene3D" id="3.50.50.60">
    <property type="entry name" value="FAD/NAD(P)-binding domain"/>
    <property type="match status" value="2"/>
</dbReference>
<accession>A0A4S4G6B0</accession>
<comment type="caution">
    <text evidence="6">The sequence shown here is derived from an EMBL/GenBank/DDBJ whole genome shotgun (WGS) entry which is preliminary data.</text>
</comment>
<keyword evidence="3" id="KW-0274">FAD</keyword>
<evidence type="ECO:0000313" key="6">
    <source>
        <dbReference type="EMBL" id="THG38953.1"/>
    </source>
</evidence>
<dbReference type="PROSITE" id="PS51318">
    <property type="entry name" value="TAT"/>
    <property type="match status" value="1"/>
</dbReference>
<dbReference type="SUPFAM" id="SSF56425">
    <property type="entry name" value="Succinate dehydrogenase/fumarate reductase flavoprotein, catalytic domain"/>
    <property type="match status" value="1"/>
</dbReference>
<evidence type="ECO:0000259" key="5">
    <source>
        <dbReference type="Pfam" id="PF00890"/>
    </source>
</evidence>
<reference evidence="6 7" key="1">
    <citation type="submission" date="2019-04" db="EMBL/GenBank/DDBJ databases">
        <title>Microbes associate with the intestines of laboratory mice.</title>
        <authorList>
            <person name="Navarre W."/>
            <person name="Wong E."/>
            <person name="Huang K.C."/>
            <person name="Tropini C."/>
            <person name="Ng K."/>
            <person name="Yu B."/>
        </authorList>
    </citation>
    <scope>NUCLEOTIDE SEQUENCE [LARGE SCALE GENOMIC DNA]</scope>
    <source>
        <strain evidence="6 7">NM80_B27</strain>
    </source>
</reference>
<sequence>MSNKTMSMNRRDFLGLGAAGAAVVGALGLAGCAPSAPAEKSLGETGAATDAAAASDWLGTEPEVAEGDIAETLDTDFLIIGAGTAGLAAAGAAADLGLNFIICDKANQVPETREYLGGVDTAYAKANNVEIDKPKLLNELTRYASGKCNQKLIKMWIDESAEYVDWVTEVMKDQGKEVMLDMPPAHATGGTDYYVPYVQHLWEPSYVPPTRNDVIAERLSGQGHDILFEHEMVKLLHGEGTVTGAIFKTKDGYKQINAKNTLLATGGYAANPVMMRALQPAAVACCTASSFNPTCTGDGIRAGLWAGASKDIDAAPMIFDRGAVAPGVDAGYEGTDEAAVFRGNIFQENIGSQPFMKVNRRGQRFANESTPYDFVCFAATYQPGGVWCQVYDANMMDDMVRFETVGCSRVVPYIEMGMTFDEYTAASQESGILMKADTLEELADMLGFADQDKENFLAEVERYNGFFDKQVDEDFGKEAYRLSAIRQAPFYGCWFGGSLLTTIDGLRINENCQVLDPELNVIEGLYAAGDVSGSFFSGNYPEYIVGVACGRSSVEGRHVAKLLAGAV</sequence>
<dbReference type="InterPro" id="IPR050315">
    <property type="entry name" value="FAD-oxidoreductase_2"/>
</dbReference>
<dbReference type="RefSeq" id="WP_136432634.1">
    <property type="nucleotide sequence ID" value="NZ_SSTJ01000001.1"/>
</dbReference>
<name>A0A4S4G6B0_9ACTN</name>
<comment type="cofactor">
    <cofactor evidence="1">
        <name>FAD</name>
        <dbReference type="ChEBI" id="CHEBI:57692"/>
    </cofactor>
</comment>
<protein>
    <submittedName>
        <fullName evidence="6">FAD-binding protein</fullName>
    </submittedName>
</protein>
<evidence type="ECO:0000256" key="2">
    <source>
        <dbReference type="ARBA" id="ARBA00022630"/>
    </source>
</evidence>
<feature type="domain" description="FAD-dependent oxidoreductase 2 FAD-binding" evidence="5">
    <location>
        <begin position="76"/>
        <end position="541"/>
    </location>
</feature>
<evidence type="ECO:0000256" key="1">
    <source>
        <dbReference type="ARBA" id="ARBA00001974"/>
    </source>
</evidence>
<dbReference type="PANTHER" id="PTHR43400">
    <property type="entry name" value="FUMARATE REDUCTASE"/>
    <property type="match status" value="1"/>
</dbReference>
<dbReference type="InterPro" id="IPR003953">
    <property type="entry name" value="FAD-dep_OxRdtase_2_FAD-bd"/>
</dbReference>
<dbReference type="PANTHER" id="PTHR43400:SF10">
    <property type="entry name" value="3-OXOSTEROID 1-DEHYDROGENASE"/>
    <property type="match status" value="1"/>
</dbReference>
<keyword evidence="4" id="KW-0560">Oxidoreductase</keyword>
<organism evidence="6 7">
    <name type="scientific">Adlercreutzia caecimuris</name>
    <dbReference type="NCBI Taxonomy" id="671266"/>
    <lineage>
        <taxon>Bacteria</taxon>
        <taxon>Bacillati</taxon>
        <taxon>Actinomycetota</taxon>
        <taxon>Coriobacteriia</taxon>
        <taxon>Eggerthellales</taxon>
        <taxon>Eggerthellaceae</taxon>
        <taxon>Adlercreutzia</taxon>
    </lineage>
</organism>
<dbReference type="GO" id="GO:0008202">
    <property type="term" value="P:steroid metabolic process"/>
    <property type="evidence" value="ECO:0007669"/>
    <property type="project" value="UniProtKB-ARBA"/>
</dbReference>
<dbReference type="SUPFAM" id="SSF51905">
    <property type="entry name" value="FAD/NAD(P)-binding domain"/>
    <property type="match status" value="1"/>
</dbReference>
<dbReference type="AlphaFoldDB" id="A0A4S4G6B0"/>
<dbReference type="InterPro" id="IPR027477">
    <property type="entry name" value="Succ_DH/fumarate_Rdtase_cat_sf"/>
</dbReference>
<dbReference type="InterPro" id="IPR036188">
    <property type="entry name" value="FAD/NAD-bd_sf"/>
</dbReference>